<feature type="signal peptide" evidence="1">
    <location>
        <begin position="1"/>
        <end position="20"/>
    </location>
</feature>
<evidence type="ECO:0000313" key="3">
    <source>
        <dbReference type="Proteomes" id="UP001595704"/>
    </source>
</evidence>
<protein>
    <submittedName>
        <fullName evidence="2">Uncharacterized protein</fullName>
    </submittedName>
</protein>
<evidence type="ECO:0000256" key="1">
    <source>
        <dbReference type="SAM" id="SignalP"/>
    </source>
</evidence>
<organism evidence="2 3">
    <name type="scientific">Camelimonas fluminis</name>
    <dbReference type="NCBI Taxonomy" id="1576911"/>
    <lineage>
        <taxon>Bacteria</taxon>
        <taxon>Pseudomonadati</taxon>
        <taxon>Pseudomonadota</taxon>
        <taxon>Alphaproteobacteria</taxon>
        <taxon>Hyphomicrobiales</taxon>
        <taxon>Chelatococcaceae</taxon>
        <taxon>Camelimonas</taxon>
    </lineage>
</organism>
<dbReference type="RefSeq" id="WP_191320822.1">
    <property type="nucleotide sequence ID" value="NZ_BNCG01000026.1"/>
</dbReference>
<gene>
    <name evidence="2" type="ORF">ACFONL_01590</name>
</gene>
<reference evidence="3" key="1">
    <citation type="journal article" date="2019" name="Int. J. Syst. Evol. Microbiol.">
        <title>The Global Catalogue of Microorganisms (GCM) 10K type strain sequencing project: providing services to taxonomists for standard genome sequencing and annotation.</title>
        <authorList>
            <consortium name="The Broad Institute Genomics Platform"/>
            <consortium name="The Broad Institute Genome Sequencing Center for Infectious Disease"/>
            <person name="Wu L."/>
            <person name="Ma J."/>
        </authorList>
    </citation>
    <scope>NUCLEOTIDE SEQUENCE [LARGE SCALE GENOMIC DNA]</scope>
    <source>
        <strain evidence="3">KCTC 42282</strain>
    </source>
</reference>
<keyword evidence="1" id="KW-0732">Signal</keyword>
<dbReference type="Proteomes" id="UP001595704">
    <property type="component" value="Unassembled WGS sequence"/>
</dbReference>
<feature type="chain" id="PRO_5046634291" evidence="1">
    <location>
        <begin position="21"/>
        <end position="125"/>
    </location>
</feature>
<name>A0ABV7UBQ8_9HYPH</name>
<accession>A0ABV7UBQ8</accession>
<evidence type="ECO:0000313" key="2">
    <source>
        <dbReference type="EMBL" id="MFC3636082.1"/>
    </source>
</evidence>
<proteinExistence type="predicted"/>
<sequence>MKKVTLSILALCLSAVTAAAGDVSGKGPNGGRIGDAGAYHVEFVSKGNEASAFVYDHENKPVNAEKLGGSVTFLVEGDTVTAPLVPKGGNRLDGVLPKALPDTGRVVVTVQAPDGKQNQARFRLK</sequence>
<dbReference type="EMBL" id="JBHRYC010000018">
    <property type="protein sequence ID" value="MFC3636082.1"/>
    <property type="molecule type" value="Genomic_DNA"/>
</dbReference>
<keyword evidence="3" id="KW-1185">Reference proteome</keyword>
<comment type="caution">
    <text evidence="2">The sequence shown here is derived from an EMBL/GenBank/DDBJ whole genome shotgun (WGS) entry which is preliminary data.</text>
</comment>